<dbReference type="GO" id="GO:0016279">
    <property type="term" value="F:protein-lysine N-methyltransferase activity"/>
    <property type="evidence" value="ECO:0007669"/>
    <property type="project" value="Ensembl"/>
</dbReference>
<dbReference type="GO" id="GO:0005654">
    <property type="term" value="C:nucleoplasm"/>
    <property type="evidence" value="ECO:0007669"/>
    <property type="project" value="Ensembl"/>
</dbReference>
<keyword evidence="2" id="KW-0949">S-adenosyl-L-methionine</keyword>
<keyword evidence="4" id="KW-1185">Reference proteome</keyword>
<evidence type="ECO:0000256" key="1">
    <source>
        <dbReference type="ARBA" id="ARBA00022603"/>
    </source>
</evidence>
<dbReference type="OMA" id="HRDDKQN"/>
<dbReference type="Pfam" id="PF10294">
    <property type="entry name" value="Methyltransf_16"/>
    <property type="match status" value="1"/>
</dbReference>
<keyword evidence="1" id="KW-0489">Methyltransferase</keyword>
<keyword evidence="1" id="KW-0808">Transferase</keyword>
<dbReference type="PANTHER" id="PTHR14614:SF5">
    <property type="entry name" value="EEF1A LYSINE METHYLTRANSFERASE 3"/>
    <property type="match status" value="1"/>
</dbReference>
<dbReference type="AlphaFoldDB" id="A0A8C0GVH8"/>
<dbReference type="InterPro" id="IPR019410">
    <property type="entry name" value="Methyltransf_16"/>
</dbReference>
<accession>A0A8C0GVH8</accession>
<sequence>MAASRQPLLCHVEFGGAVAGREPPEAAPEGLEAVFPREVGLFADTFPEETRYGFCGHVLTIAQHHGARLGVAAPVWEAALTLCKYFEKQKLNFWGKKVIELGAGTGIVGILATLLGMYRGDVTITDLPLALEQIQENVHRNVPAAHLARARVCALSWGLDHEEFLRDYDFILGADIVYLKDTYPLLIRTLRHLCGPHSTIYLSSKMRQEHSTAVFYEALLPLHFASELAYRDENENINIYRVTSKQNKDGCF</sequence>
<evidence type="ECO:0000256" key="2">
    <source>
        <dbReference type="ARBA" id="ARBA00022691"/>
    </source>
</evidence>
<dbReference type="InterPro" id="IPR029063">
    <property type="entry name" value="SAM-dependent_MTases_sf"/>
</dbReference>
<dbReference type="GeneTree" id="ENSGT00940000161297"/>
<dbReference type="GO" id="GO:0032991">
    <property type="term" value="C:protein-containing complex"/>
    <property type="evidence" value="ECO:0007669"/>
    <property type="project" value="Ensembl"/>
</dbReference>
<dbReference type="GO" id="GO:0005813">
    <property type="term" value="C:centrosome"/>
    <property type="evidence" value="ECO:0007669"/>
    <property type="project" value="Ensembl"/>
</dbReference>
<reference evidence="3" key="2">
    <citation type="submission" date="2025-09" db="UniProtKB">
        <authorList>
            <consortium name="Ensembl"/>
        </authorList>
    </citation>
    <scope>IDENTIFICATION</scope>
</reference>
<dbReference type="PANTHER" id="PTHR14614">
    <property type="entry name" value="HEPATOCELLULAR CARCINOMA-ASSOCIATED ANTIGEN"/>
    <property type="match status" value="1"/>
</dbReference>
<evidence type="ECO:0000313" key="3">
    <source>
        <dbReference type="Ensembl" id="ENSCABP00000009934.1"/>
    </source>
</evidence>
<reference evidence="3" key="1">
    <citation type="submission" date="2025-08" db="UniProtKB">
        <authorList>
            <consortium name="Ensembl"/>
        </authorList>
    </citation>
    <scope>IDENTIFICATION</scope>
</reference>
<dbReference type="Proteomes" id="UP000694404">
    <property type="component" value="Unplaced"/>
</dbReference>
<gene>
    <name evidence="3" type="primary">EEF1AKMT3</name>
</gene>
<dbReference type="GO" id="GO:0005694">
    <property type="term" value="C:chromosome"/>
    <property type="evidence" value="ECO:0007669"/>
    <property type="project" value="Ensembl"/>
</dbReference>
<name>A0A8C0GVH8_CHEAB</name>
<evidence type="ECO:0000313" key="4">
    <source>
        <dbReference type="Proteomes" id="UP000694404"/>
    </source>
</evidence>
<dbReference type="GO" id="GO:0032259">
    <property type="term" value="P:methylation"/>
    <property type="evidence" value="ECO:0007669"/>
    <property type="project" value="UniProtKB-KW"/>
</dbReference>
<dbReference type="GO" id="GO:0005829">
    <property type="term" value="C:cytosol"/>
    <property type="evidence" value="ECO:0007669"/>
    <property type="project" value="TreeGrafter"/>
</dbReference>
<dbReference type="SUPFAM" id="SSF53335">
    <property type="entry name" value="S-adenosyl-L-methionine-dependent methyltransferases"/>
    <property type="match status" value="1"/>
</dbReference>
<dbReference type="GO" id="GO:0031072">
    <property type="term" value="F:heat shock protein binding"/>
    <property type="evidence" value="ECO:0007669"/>
    <property type="project" value="Ensembl"/>
</dbReference>
<dbReference type="Gene3D" id="3.40.50.150">
    <property type="entry name" value="Vaccinia Virus protein VP39"/>
    <property type="match status" value="1"/>
</dbReference>
<organism evidence="3 4">
    <name type="scientific">Chelonoidis abingdonii</name>
    <name type="common">Abingdon island giant tortoise</name>
    <name type="synonym">Testudo abingdonii</name>
    <dbReference type="NCBI Taxonomy" id="106734"/>
    <lineage>
        <taxon>Eukaryota</taxon>
        <taxon>Metazoa</taxon>
        <taxon>Chordata</taxon>
        <taxon>Craniata</taxon>
        <taxon>Vertebrata</taxon>
        <taxon>Euteleostomi</taxon>
        <taxon>Archelosauria</taxon>
        <taxon>Testudinata</taxon>
        <taxon>Testudines</taxon>
        <taxon>Cryptodira</taxon>
        <taxon>Durocryptodira</taxon>
        <taxon>Testudinoidea</taxon>
        <taxon>Testudinidae</taxon>
        <taxon>Chelonoidis</taxon>
    </lineage>
</organism>
<dbReference type="Ensembl" id="ENSCABT00000010889.1">
    <property type="protein sequence ID" value="ENSCABP00000009934.1"/>
    <property type="gene ID" value="ENSCABG00000007461.1"/>
</dbReference>
<protein>
    <submittedName>
        <fullName evidence="3">EEF1A lysine methyltransferase 3</fullName>
    </submittedName>
</protein>
<proteinExistence type="predicted"/>